<reference evidence="1 2" key="1">
    <citation type="journal article" date="2015" name="Genome Announc.">
        <title>Complete Genome of Bacillus megaterium Podophage Pascal.</title>
        <authorList>
            <person name="Snowden J.D."/>
            <person name="Vega Gonzalez A.E."/>
            <person name="Maroun J.W."/>
            <person name="Hernandez A.C."/>
            <person name="Kuty Everett G.F."/>
        </authorList>
    </citation>
    <scope>NUCLEOTIDE SEQUENCE [LARGE SCALE GENOMIC DNA]</scope>
</reference>
<dbReference type="GeneID" id="24607707"/>
<dbReference type="RefSeq" id="YP_009151496.1">
    <property type="nucleotide sequence ID" value="NC_027372.1"/>
</dbReference>
<proteinExistence type="predicted"/>
<protein>
    <submittedName>
        <fullName evidence="1">Uncharacterized protein</fullName>
    </submittedName>
</protein>
<evidence type="ECO:0000313" key="2">
    <source>
        <dbReference type="Proteomes" id="UP000030208"/>
    </source>
</evidence>
<dbReference type="Proteomes" id="UP000030208">
    <property type="component" value="Segment"/>
</dbReference>
<dbReference type="KEGG" id="vg:24607707"/>
<dbReference type="EMBL" id="KM236247">
    <property type="protein sequence ID" value="AIW03663.1"/>
    <property type="molecule type" value="Genomic_DNA"/>
</dbReference>
<sequence>MMGIIEEIYFIIGDFKKKQPKFKKPDYIYIGNEERNNLFMTAEFRLQNHHLSAKKPFTMFGVEIVEVNKESFLEVGEKNENR</sequence>
<name>A0A0A0RVF1_9CAUD</name>
<organism evidence="1 2">
    <name type="scientific">Bacillus phage Pascal</name>
    <dbReference type="NCBI Taxonomy" id="1540092"/>
    <lineage>
        <taxon>Viruses</taxon>
        <taxon>Duplodnaviria</taxon>
        <taxon>Heunggongvirae</taxon>
        <taxon>Uroviricota</taxon>
        <taxon>Caudoviricetes</taxon>
        <taxon>Pagevirus</taxon>
        <taxon>Pagevirus pascal</taxon>
    </lineage>
</organism>
<accession>A0A0A0RVF1</accession>
<evidence type="ECO:0000313" key="1">
    <source>
        <dbReference type="EMBL" id="AIW03663.1"/>
    </source>
</evidence>
<dbReference type="OrthoDB" id="19002at10239"/>
<gene>
    <name evidence="1" type="ORF">CPT_Pascal28</name>
</gene>
<keyword evidence="2" id="KW-1185">Reference proteome</keyword>